<dbReference type="Pfam" id="PF10431">
    <property type="entry name" value="ClpB_D2-small"/>
    <property type="match status" value="1"/>
</dbReference>
<dbReference type="Pfam" id="PF07724">
    <property type="entry name" value="AAA_2"/>
    <property type="match status" value="1"/>
</dbReference>
<keyword evidence="9" id="KW-0732">Signal</keyword>
<dbReference type="PROSITE" id="PS51903">
    <property type="entry name" value="CLP_R"/>
    <property type="match status" value="1"/>
</dbReference>
<feature type="coiled-coil region" evidence="8">
    <location>
        <begin position="566"/>
        <end position="593"/>
    </location>
</feature>
<dbReference type="InterPro" id="IPR050130">
    <property type="entry name" value="ClpA_ClpB"/>
</dbReference>
<dbReference type="InterPro" id="IPR004176">
    <property type="entry name" value="Clp_R_N"/>
</dbReference>
<dbReference type="InterPro" id="IPR001270">
    <property type="entry name" value="ClpA/B"/>
</dbReference>
<organism evidence="11">
    <name type="scientific">Corethron hystrix</name>
    <dbReference type="NCBI Taxonomy" id="216773"/>
    <lineage>
        <taxon>Eukaryota</taxon>
        <taxon>Sar</taxon>
        <taxon>Stramenopiles</taxon>
        <taxon>Ochrophyta</taxon>
        <taxon>Bacillariophyta</taxon>
        <taxon>Coscinodiscophyceae</taxon>
        <taxon>Corethrophycidae</taxon>
        <taxon>Corethrales</taxon>
        <taxon>Corethraceae</taxon>
        <taxon>Corethron</taxon>
    </lineage>
</organism>
<evidence type="ECO:0000256" key="8">
    <source>
        <dbReference type="SAM" id="Coils"/>
    </source>
</evidence>
<keyword evidence="8" id="KW-0175">Coiled coil</keyword>
<dbReference type="InterPro" id="IPR036628">
    <property type="entry name" value="Clp_N_dom_sf"/>
</dbReference>
<dbReference type="InterPro" id="IPR003593">
    <property type="entry name" value="AAA+_ATPase"/>
</dbReference>
<dbReference type="FunFam" id="1.10.8.60:FF:000017">
    <property type="entry name" value="ATP-dependent chaperone ClpB"/>
    <property type="match status" value="1"/>
</dbReference>
<dbReference type="EMBL" id="HBFR01006249">
    <property type="protein sequence ID" value="CAD8877298.1"/>
    <property type="molecule type" value="Transcribed_RNA"/>
</dbReference>
<evidence type="ECO:0000256" key="4">
    <source>
        <dbReference type="ARBA" id="ARBA00022840"/>
    </source>
</evidence>
<dbReference type="SUPFAM" id="SSF52540">
    <property type="entry name" value="P-loop containing nucleoside triphosphate hydrolases"/>
    <property type="match status" value="2"/>
</dbReference>
<dbReference type="CDD" id="cd00009">
    <property type="entry name" value="AAA"/>
    <property type="match status" value="1"/>
</dbReference>
<dbReference type="Pfam" id="PF02861">
    <property type="entry name" value="Clp_N"/>
    <property type="match status" value="1"/>
</dbReference>
<feature type="domain" description="Clp R" evidence="10">
    <location>
        <begin position="75"/>
        <end position="232"/>
    </location>
</feature>
<keyword evidence="3 7" id="KW-0547">Nucleotide-binding</keyword>
<keyword evidence="4 7" id="KW-0067">ATP-binding</keyword>
<dbReference type="Gene3D" id="1.10.1780.10">
    <property type="entry name" value="Clp, N-terminal domain"/>
    <property type="match status" value="1"/>
</dbReference>
<name>A0A7S1B762_9STRA</name>
<dbReference type="InterPro" id="IPR028299">
    <property type="entry name" value="ClpA/B_CS2"/>
</dbReference>
<dbReference type="GO" id="GO:0005524">
    <property type="term" value="F:ATP binding"/>
    <property type="evidence" value="ECO:0007669"/>
    <property type="project" value="UniProtKB-KW"/>
</dbReference>
<dbReference type="FunFam" id="3.40.50.300:FF:000010">
    <property type="entry name" value="Chaperone clpB 1, putative"/>
    <property type="match status" value="1"/>
</dbReference>
<evidence type="ECO:0000256" key="1">
    <source>
        <dbReference type="ARBA" id="ARBA00008675"/>
    </source>
</evidence>
<dbReference type="GO" id="GO:0016887">
    <property type="term" value="F:ATP hydrolysis activity"/>
    <property type="evidence" value="ECO:0007669"/>
    <property type="project" value="InterPro"/>
</dbReference>
<dbReference type="GO" id="GO:0005737">
    <property type="term" value="C:cytoplasm"/>
    <property type="evidence" value="ECO:0007669"/>
    <property type="project" value="TreeGrafter"/>
</dbReference>
<dbReference type="CDD" id="cd19499">
    <property type="entry name" value="RecA-like_ClpB_Hsp104-like"/>
    <property type="match status" value="1"/>
</dbReference>
<dbReference type="InterPro" id="IPR027417">
    <property type="entry name" value="P-loop_NTPase"/>
</dbReference>
<dbReference type="PROSITE" id="PS00871">
    <property type="entry name" value="CLPAB_2"/>
    <property type="match status" value="1"/>
</dbReference>
<dbReference type="SMART" id="SM00382">
    <property type="entry name" value="AAA"/>
    <property type="match status" value="2"/>
</dbReference>
<dbReference type="PROSITE" id="PS00870">
    <property type="entry name" value="CLPAB_1"/>
    <property type="match status" value="1"/>
</dbReference>
<evidence type="ECO:0000256" key="7">
    <source>
        <dbReference type="RuleBase" id="RU004432"/>
    </source>
</evidence>
<dbReference type="PANTHER" id="PTHR11638:SF18">
    <property type="entry name" value="HEAT SHOCK PROTEIN 104"/>
    <property type="match status" value="1"/>
</dbReference>
<dbReference type="Gene3D" id="3.40.50.300">
    <property type="entry name" value="P-loop containing nucleotide triphosphate hydrolases"/>
    <property type="match status" value="3"/>
</dbReference>
<gene>
    <name evidence="11" type="ORF">CHYS00102_LOCUS4482</name>
</gene>
<dbReference type="Pfam" id="PF00004">
    <property type="entry name" value="AAA"/>
    <property type="match status" value="1"/>
</dbReference>
<dbReference type="PANTHER" id="PTHR11638">
    <property type="entry name" value="ATP-DEPENDENT CLP PROTEASE"/>
    <property type="match status" value="1"/>
</dbReference>
<dbReference type="AlphaFoldDB" id="A0A7S1B762"/>
<dbReference type="SUPFAM" id="SSF81923">
    <property type="entry name" value="Double Clp-N motif"/>
    <property type="match status" value="1"/>
</dbReference>
<keyword evidence="2 6" id="KW-0677">Repeat</keyword>
<comment type="similarity">
    <text evidence="1 7">Belongs to the ClpA/ClpB family.</text>
</comment>
<feature type="signal peptide" evidence="9">
    <location>
        <begin position="1"/>
        <end position="19"/>
    </location>
</feature>
<evidence type="ECO:0000313" key="11">
    <source>
        <dbReference type="EMBL" id="CAD8877298.1"/>
    </source>
</evidence>
<evidence type="ECO:0000256" key="6">
    <source>
        <dbReference type="PROSITE-ProRule" id="PRU01251"/>
    </source>
</evidence>
<reference evidence="11" key="1">
    <citation type="submission" date="2021-01" db="EMBL/GenBank/DDBJ databases">
        <authorList>
            <person name="Corre E."/>
            <person name="Pelletier E."/>
            <person name="Niang G."/>
            <person name="Scheremetjew M."/>
            <person name="Finn R."/>
            <person name="Kale V."/>
            <person name="Holt S."/>
            <person name="Cochrane G."/>
            <person name="Meng A."/>
            <person name="Brown T."/>
            <person name="Cohen L."/>
        </authorList>
    </citation>
    <scope>NUCLEOTIDE SEQUENCE</scope>
    <source>
        <strain evidence="11">308</strain>
    </source>
</reference>
<dbReference type="SMART" id="SM01086">
    <property type="entry name" value="ClpB_D2-small"/>
    <property type="match status" value="1"/>
</dbReference>
<evidence type="ECO:0000256" key="3">
    <source>
        <dbReference type="ARBA" id="ARBA00022741"/>
    </source>
</evidence>
<dbReference type="InterPro" id="IPR041546">
    <property type="entry name" value="ClpA/ClpB_AAA_lid"/>
</dbReference>
<evidence type="ECO:0000256" key="5">
    <source>
        <dbReference type="ARBA" id="ARBA00023186"/>
    </source>
</evidence>
<accession>A0A7S1B762</accession>
<dbReference type="Gene3D" id="1.10.8.60">
    <property type="match status" value="1"/>
</dbReference>
<dbReference type="FunFam" id="3.40.50.300:FF:000025">
    <property type="entry name" value="ATP-dependent Clp protease subunit"/>
    <property type="match status" value="1"/>
</dbReference>
<dbReference type="InterPro" id="IPR018368">
    <property type="entry name" value="ClpA/B_CS1"/>
</dbReference>
<evidence type="ECO:0000259" key="10">
    <source>
        <dbReference type="PROSITE" id="PS51903"/>
    </source>
</evidence>
<dbReference type="GO" id="GO:0034605">
    <property type="term" value="P:cellular response to heat"/>
    <property type="evidence" value="ECO:0007669"/>
    <property type="project" value="TreeGrafter"/>
</dbReference>
<dbReference type="InterPro" id="IPR003959">
    <property type="entry name" value="ATPase_AAA_core"/>
</dbReference>
<evidence type="ECO:0000256" key="2">
    <source>
        <dbReference type="ARBA" id="ARBA00022737"/>
    </source>
</evidence>
<protein>
    <recommendedName>
        <fullName evidence="10">Clp R domain-containing protein</fullName>
    </recommendedName>
</protein>
<keyword evidence="5 7" id="KW-0143">Chaperone</keyword>
<proteinExistence type="inferred from homology"/>
<dbReference type="Pfam" id="PF17871">
    <property type="entry name" value="AAA_lid_9"/>
    <property type="match status" value="1"/>
</dbReference>
<feature type="chain" id="PRO_5031554623" description="Clp R domain-containing protein" evidence="9">
    <location>
        <begin position="20"/>
        <end position="967"/>
    </location>
</feature>
<sequence>MKFHSTAIMLLASSSTCLAFVSSPPSFLRHVAAPRHFLPPSAEVLGIRHRRHAPSLTSLSMSTASPTADPSKFFTEDAYTEAAFSSILQLTTVAESYGSQSVEPSMLAEVLLNPSKFGGGGEGPSGAARDVTEKILNAAGVDLPRLRRDLDAHMAKIPRASESSNKNMSRTLSRVLGEAQSVQRTLGDSYVSVEALVLALAKEDRDFCVPALKKQEVKYDAVLAAVQKHRSDVGPADSRGSESTYDALMKYGRDLTQAAREGKLDPVIGRDEETRRAIQILSRRSKNNPILLGDPGTGKTAVAEGIAQRMVAGDVPDGLQAPCKLVALDMGALIAGAKMRGEFEERLRAVLEEVTKSDGEIVLFIDEIHTVVGAGAAGGAMDASNLLKPALARGELRCIGATTMNEYRQYVEKDKALERRFQQVIVDQPSPEDTVSILRGLKPRYELHHGVRIRDEALLAAAKLSHRYIPDRFLPDKAIDLVDEACAKLKNELTSKPTALDEVDRKVIQLEMEKLSLESDYGDMEYDDTKSTGRLRTIIDQLADLRKTQSALTARWMAERGGVDQITELKQRIDQVQLDIENAERDYELNKAAELKYSVLPELASQLQALEMDREVAAGEDGAVRDEEATSDRLLRDEVVAEDISEVVASWTGIPAEKMMSSERDRILSMDKKLAERVIGQDEAIQNVVDAILRSRAGLNDPSKPISSQIFLGPTGVGKTELCKALSEFMFDTEEAIIRIDMSEYMEKHTVSRLVGAPPGYVGYDEGGQLTDAIRRNPYSVVLFDEMEKAHPDVFNIMLQILDDGRVTDSKGNVINFRNTIIIFTSNIGSRDIIDLGGSSEEEDRTEMRSKVMAAMKANFKPEFLNRIDEYVIFNSLNKENLRNIVKIEVKRLELRLAERQIRMELTDAAYSHLVDTGFDPIYGARPLKRTIQRELETVVARSILAGEFDDGDSILVDAVDDKIVIM</sequence>
<dbReference type="InterPro" id="IPR019489">
    <property type="entry name" value="Clp_ATPase_C"/>
</dbReference>
<dbReference type="FunFam" id="3.40.50.300:FF:000120">
    <property type="entry name" value="ATP-dependent chaperone ClpB"/>
    <property type="match status" value="1"/>
</dbReference>
<dbReference type="PRINTS" id="PR00300">
    <property type="entry name" value="CLPPROTEASEA"/>
</dbReference>
<evidence type="ECO:0000256" key="9">
    <source>
        <dbReference type="SAM" id="SignalP"/>
    </source>
</evidence>